<dbReference type="EMBL" id="FWXN01000001">
    <property type="protein sequence ID" value="SMC33008.1"/>
    <property type="molecule type" value="Genomic_DNA"/>
</dbReference>
<accession>A0A1W1YBA4</accession>
<proteinExistence type="predicted"/>
<reference evidence="1 2" key="1">
    <citation type="submission" date="2017-04" db="EMBL/GenBank/DDBJ databases">
        <authorList>
            <person name="Afonso C.L."/>
            <person name="Miller P.J."/>
            <person name="Scott M.A."/>
            <person name="Spackman E."/>
            <person name="Goraichik I."/>
            <person name="Dimitrov K.M."/>
            <person name="Suarez D.L."/>
            <person name="Swayne D.E."/>
        </authorList>
    </citation>
    <scope>NUCLEOTIDE SEQUENCE [LARGE SCALE GENOMIC DNA]</scope>
    <source>
        <strain evidence="1 2">CGMCC 1.12511</strain>
    </source>
</reference>
<dbReference type="RefSeq" id="WP_084449502.1">
    <property type="nucleotide sequence ID" value="NZ_FWXN01000001.1"/>
</dbReference>
<organism evidence="1 2">
    <name type="scientific">Janibacter indicus</name>
    <dbReference type="NCBI Taxonomy" id="857417"/>
    <lineage>
        <taxon>Bacteria</taxon>
        <taxon>Bacillati</taxon>
        <taxon>Actinomycetota</taxon>
        <taxon>Actinomycetes</taxon>
        <taxon>Micrococcales</taxon>
        <taxon>Intrasporangiaceae</taxon>
        <taxon>Janibacter</taxon>
    </lineage>
</organism>
<name>A0A1W1YBA4_9MICO</name>
<protein>
    <submittedName>
        <fullName evidence="1">Uncharacterized protein</fullName>
    </submittedName>
</protein>
<dbReference type="AlphaFoldDB" id="A0A1W1YBA4"/>
<dbReference type="OrthoDB" id="4871291at2"/>
<dbReference type="Proteomes" id="UP000192634">
    <property type="component" value="Unassembled WGS sequence"/>
</dbReference>
<evidence type="ECO:0000313" key="2">
    <source>
        <dbReference type="Proteomes" id="UP000192634"/>
    </source>
</evidence>
<sequence>MNGDGDVIVDALRELADAEYQERVWAGHSLTEMSSFDECVERLFDDSGLAIAMAKGPVYGDGPDGLLRELDTLVGSVRADGRVEEFLRDPVLVRCRSLAARILEMLTDPGTADS</sequence>
<evidence type="ECO:0000313" key="1">
    <source>
        <dbReference type="EMBL" id="SMC33008.1"/>
    </source>
</evidence>
<gene>
    <name evidence="1" type="ORF">SAMN06296429_101267</name>
</gene>